<dbReference type="AlphaFoldDB" id="D8UDQ6"/>
<sequence>MTMTHITTLLSAAAAAAAYEGLMDEHAVHLGRGMHAAAAACVLTGAVVLLPYRWRTCRPQVRQIPLWRMRLVEWRDARQWWRCQAERGLLPSAGLGLVPEPRHQVAAELGLVRTADGSLALPAAAAAVVAAVVVVAVAGGRGVGGGGGGGGGESAHGNRHLPYCFVVPGRQLYWAATARRRRQVASSPSSSSASHAGSLLGGSPALAPQKWLSPPPPPPPLPKRRVRPLHDLRDLSMYFVRECTTMFPSGRPLELIRSWRRRQGGFRKVTPAEFVCKRCTTAMWRSSAWVLLVHSPAWVVALAAMGGSSMVWLALQLTWHAALPYIFVESIATAEDLTVGAVAVQPAVAADNQGVDDDDVATKPGNRNVSTCWPVISSTAVQEYGPYKRGRKRQTILSSKRADDPCTRQCASGEDNPNSPSDTKEGFRVANGNDDGNVGSVRETRMLGCGLLGRRPRLSPGSILCRGFRFMQPAGFGSGSRSRAEYGRSEQPSTTVHRSSDSSMHLDATDGSGGAGSCTARVQSSTAPSCTATASAMVGSTARFLGSLPSITSGPPLSLPAVPMRQESLSYSGGPEAPKPLPAALATASIWVSVASAAVRRARPLLAALWLYGGPFAIGAVPVLPRSWLWDYLAASPAQLAIGLVLAVIAVAWVAAPAFSKKGNDKTVNFCIGAMLFMIAVFICAYGSCLIMPGAVIVGL</sequence>
<keyword evidence="2" id="KW-1133">Transmembrane helix</keyword>
<evidence type="ECO:0000313" key="5">
    <source>
        <dbReference type="Proteomes" id="UP000001058"/>
    </source>
</evidence>
<feature type="region of interest" description="Disordered" evidence="1">
    <location>
        <begin position="390"/>
        <end position="440"/>
    </location>
</feature>
<feature type="transmembrane region" description="Helical" evidence="2">
    <location>
        <begin position="606"/>
        <end position="625"/>
    </location>
</feature>
<dbReference type="GeneID" id="9622603"/>
<feature type="transmembrane region" description="Helical" evidence="2">
    <location>
        <begin position="581"/>
        <end position="599"/>
    </location>
</feature>
<feature type="transmembrane region" description="Helical" evidence="2">
    <location>
        <begin position="637"/>
        <end position="656"/>
    </location>
</feature>
<evidence type="ECO:0000256" key="3">
    <source>
        <dbReference type="SAM" id="SignalP"/>
    </source>
</evidence>
<dbReference type="Proteomes" id="UP000001058">
    <property type="component" value="Unassembled WGS sequence"/>
</dbReference>
<evidence type="ECO:0000313" key="4">
    <source>
        <dbReference type="EMBL" id="EFJ42136.1"/>
    </source>
</evidence>
<keyword evidence="5" id="KW-1185">Reference proteome</keyword>
<feature type="signal peptide" evidence="3">
    <location>
        <begin position="1"/>
        <end position="18"/>
    </location>
</feature>
<dbReference type="RefSeq" id="XP_002956833.1">
    <property type="nucleotide sequence ID" value="XM_002956787.1"/>
</dbReference>
<feature type="transmembrane region" description="Helical" evidence="2">
    <location>
        <begin position="668"/>
        <end position="698"/>
    </location>
</feature>
<evidence type="ECO:0000256" key="2">
    <source>
        <dbReference type="SAM" id="Phobius"/>
    </source>
</evidence>
<feature type="region of interest" description="Disordered" evidence="1">
    <location>
        <begin position="476"/>
        <end position="521"/>
    </location>
</feature>
<accession>D8UDQ6</accession>
<feature type="chain" id="PRO_5003124398" evidence="3">
    <location>
        <begin position="19"/>
        <end position="700"/>
    </location>
</feature>
<evidence type="ECO:0000256" key="1">
    <source>
        <dbReference type="SAM" id="MobiDB-lite"/>
    </source>
</evidence>
<proteinExistence type="predicted"/>
<reference evidence="4 5" key="1">
    <citation type="journal article" date="2010" name="Science">
        <title>Genomic analysis of organismal complexity in the multicellular green alga Volvox carteri.</title>
        <authorList>
            <person name="Prochnik S.E."/>
            <person name="Umen J."/>
            <person name="Nedelcu A.M."/>
            <person name="Hallmann A."/>
            <person name="Miller S.M."/>
            <person name="Nishii I."/>
            <person name="Ferris P."/>
            <person name="Kuo A."/>
            <person name="Mitros T."/>
            <person name="Fritz-Laylin L.K."/>
            <person name="Hellsten U."/>
            <person name="Chapman J."/>
            <person name="Simakov O."/>
            <person name="Rensing S.A."/>
            <person name="Terry A."/>
            <person name="Pangilinan J."/>
            <person name="Kapitonov V."/>
            <person name="Jurka J."/>
            <person name="Salamov A."/>
            <person name="Shapiro H."/>
            <person name="Schmutz J."/>
            <person name="Grimwood J."/>
            <person name="Lindquist E."/>
            <person name="Lucas S."/>
            <person name="Grigoriev I.V."/>
            <person name="Schmitt R."/>
            <person name="Kirk D."/>
            <person name="Rokhsar D.S."/>
        </authorList>
    </citation>
    <scope>NUCLEOTIDE SEQUENCE [LARGE SCALE GENOMIC DNA]</scope>
    <source>
        <strain evidence="5">f. Nagariensis / Eve</strain>
    </source>
</reference>
<dbReference type="KEGG" id="vcn:VOLCADRAFT_97823"/>
<name>D8UDQ6_VOLCA</name>
<dbReference type="EMBL" id="GL378386">
    <property type="protein sequence ID" value="EFJ42136.1"/>
    <property type="molecule type" value="Genomic_DNA"/>
</dbReference>
<protein>
    <submittedName>
        <fullName evidence="4">Uncharacterized protein</fullName>
    </submittedName>
</protein>
<feature type="region of interest" description="Disordered" evidence="1">
    <location>
        <begin position="207"/>
        <end position="226"/>
    </location>
</feature>
<keyword evidence="3" id="KW-0732">Signal</keyword>
<feature type="compositionally biased region" description="Polar residues" evidence="1">
    <location>
        <begin position="490"/>
        <end position="503"/>
    </location>
</feature>
<keyword evidence="2" id="KW-0812">Transmembrane</keyword>
<organism evidence="5">
    <name type="scientific">Volvox carteri f. nagariensis</name>
    <dbReference type="NCBI Taxonomy" id="3068"/>
    <lineage>
        <taxon>Eukaryota</taxon>
        <taxon>Viridiplantae</taxon>
        <taxon>Chlorophyta</taxon>
        <taxon>core chlorophytes</taxon>
        <taxon>Chlorophyceae</taxon>
        <taxon>CS clade</taxon>
        <taxon>Chlamydomonadales</taxon>
        <taxon>Volvocaceae</taxon>
        <taxon>Volvox</taxon>
    </lineage>
</organism>
<keyword evidence="2" id="KW-0472">Membrane</keyword>
<feature type="transmembrane region" description="Helical" evidence="2">
    <location>
        <begin position="34"/>
        <end position="52"/>
    </location>
</feature>
<dbReference type="InParanoid" id="D8UDQ6"/>
<gene>
    <name evidence="4" type="ORF">VOLCADRAFT_97823</name>
</gene>